<keyword evidence="2" id="KW-1185">Reference proteome</keyword>
<accession>A0A371PN67</accession>
<dbReference type="AlphaFoldDB" id="A0A371PN67"/>
<name>A0A371PN67_9BACL</name>
<gene>
    <name evidence="1" type="ORF">DX130_11765</name>
</gene>
<dbReference type="EMBL" id="QUBQ01000001">
    <property type="protein sequence ID" value="REK77636.1"/>
    <property type="molecule type" value="Genomic_DNA"/>
</dbReference>
<reference evidence="1 2" key="1">
    <citation type="submission" date="2018-08" db="EMBL/GenBank/DDBJ databases">
        <title>Paenibacillus sp. M4BSY-1, whole genome shotgun sequence.</title>
        <authorList>
            <person name="Tuo L."/>
        </authorList>
    </citation>
    <scope>NUCLEOTIDE SEQUENCE [LARGE SCALE GENOMIC DNA]</scope>
    <source>
        <strain evidence="1 2">M4BSY-1</strain>
    </source>
</reference>
<organism evidence="1 2">
    <name type="scientific">Paenibacillus paeoniae</name>
    <dbReference type="NCBI Taxonomy" id="2292705"/>
    <lineage>
        <taxon>Bacteria</taxon>
        <taxon>Bacillati</taxon>
        <taxon>Bacillota</taxon>
        <taxon>Bacilli</taxon>
        <taxon>Bacillales</taxon>
        <taxon>Paenibacillaceae</taxon>
        <taxon>Paenibacillus</taxon>
    </lineage>
</organism>
<evidence type="ECO:0008006" key="3">
    <source>
        <dbReference type="Google" id="ProtNLM"/>
    </source>
</evidence>
<protein>
    <recommendedName>
        <fullName evidence="3">VCBS repeat-containing protein</fullName>
    </recommendedName>
</protein>
<evidence type="ECO:0000313" key="1">
    <source>
        <dbReference type="EMBL" id="REK77636.1"/>
    </source>
</evidence>
<sequence>MTSTVTCSDETKDGAGMEGKEYASLTALPQAAEHTQDESNSELLSDEAMLAELPEHAISITGGDSGVILRIGEREQAYDWPYMTPRGIKPSMTLGDLDGDGADELAIILYIGSGTGVSVSDLRIVHNDTDGFRDYYFEPENYIGQVKNVAKFSSLRQKEELFGKLTLGDDSYTVSLKEYDSEESGQVEERLVIGDIANFWFDEDRIIASFGAGISFEKFVIPVYIGNIEAEVKYESGAFRLTDFRFIPPGE</sequence>
<evidence type="ECO:0000313" key="2">
    <source>
        <dbReference type="Proteomes" id="UP000261905"/>
    </source>
</evidence>
<proteinExistence type="predicted"/>
<dbReference type="Proteomes" id="UP000261905">
    <property type="component" value="Unassembled WGS sequence"/>
</dbReference>
<comment type="caution">
    <text evidence="1">The sequence shown here is derived from an EMBL/GenBank/DDBJ whole genome shotgun (WGS) entry which is preliminary data.</text>
</comment>